<organism evidence="2 3">
    <name type="scientific">Portunus trituberculatus</name>
    <name type="common">Swimming crab</name>
    <name type="synonym">Neptunus trituberculatus</name>
    <dbReference type="NCBI Taxonomy" id="210409"/>
    <lineage>
        <taxon>Eukaryota</taxon>
        <taxon>Metazoa</taxon>
        <taxon>Ecdysozoa</taxon>
        <taxon>Arthropoda</taxon>
        <taxon>Crustacea</taxon>
        <taxon>Multicrustacea</taxon>
        <taxon>Malacostraca</taxon>
        <taxon>Eumalacostraca</taxon>
        <taxon>Eucarida</taxon>
        <taxon>Decapoda</taxon>
        <taxon>Pleocyemata</taxon>
        <taxon>Brachyura</taxon>
        <taxon>Eubrachyura</taxon>
        <taxon>Portunoidea</taxon>
        <taxon>Portunidae</taxon>
        <taxon>Portuninae</taxon>
        <taxon>Portunus</taxon>
    </lineage>
</organism>
<reference evidence="2 3" key="1">
    <citation type="submission" date="2019-05" db="EMBL/GenBank/DDBJ databases">
        <title>Another draft genome of Portunus trituberculatus and its Hox gene families provides insights of decapod evolution.</title>
        <authorList>
            <person name="Jeong J.-H."/>
            <person name="Song I."/>
            <person name="Kim S."/>
            <person name="Choi T."/>
            <person name="Kim D."/>
            <person name="Ryu S."/>
            <person name="Kim W."/>
        </authorList>
    </citation>
    <scope>NUCLEOTIDE SEQUENCE [LARGE SCALE GENOMIC DNA]</scope>
    <source>
        <tissue evidence="2">Muscle</tissue>
    </source>
</reference>
<dbReference type="AlphaFoldDB" id="A0A5B7CWR6"/>
<comment type="caution">
    <text evidence="2">The sequence shown here is derived from an EMBL/GenBank/DDBJ whole genome shotgun (WGS) entry which is preliminary data.</text>
</comment>
<keyword evidence="3" id="KW-1185">Reference proteome</keyword>
<protein>
    <submittedName>
        <fullName evidence="2">Uncharacterized protein</fullName>
    </submittedName>
</protein>
<gene>
    <name evidence="2" type="ORF">E2C01_006588</name>
</gene>
<evidence type="ECO:0000313" key="3">
    <source>
        <dbReference type="Proteomes" id="UP000324222"/>
    </source>
</evidence>
<proteinExistence type="predicted"/>
<evidence type="ECO:0000313" key="2">
    <source>
        <dbReference type="EMBL" id="MPC13840.1"/>
    </source>
</evidence>
<evidence type="ECO:0000256" key="1">
    <source>
        <dbReference type="SAM" id="MobiDB-lite"/>
    </source>
</evidence>
<feature type="compositionally biased region" description="Basic residues" evidence="1">
    <location>
        <begin position="217"/>
        <end position="228"/>
    </location>
</feature>
<sequence>MQEVQREVAQMRTVLSSPLLPHLLRLKEAYLSPSSSSSRAKHTSATVVSCFTSTTTFISYRYKNRAHINNTNTHLVSTAIQYLEQSPALSVSTSACSGHSKTEAMLHRCILLSREGVVVVVAFPILGVCPHPPGVWRREKMQLFGISKHLESTHHTIHHSLLTTYHTRKDGGGRLTASCHQSRLIFRLARGLLGRLVSSPATPDDPPSCWLPNSSRTKLKRERKSRHTAYHPEGWDGKILTIQGMTCNAKHGTK</sequence>
<feature type="region of interest" description="Disordered" evidence="1">
    <location>
        <begin position="199"/>
        <end position="228"/>
    </location>
</feature>
<dbReference type="EMBL" id="VSRR010000310">
    <property type="protein sequence ID" value="MPC13840.1"/>
    <property type="molecule type" value="Genomic_DNA"/>
</dbReference>
<accession>A0A5B7CWR6</accession>
<dbReference type="Proteomes" id="UP000324222">
    <property type="component" value="Unassembled WGS sequence"/>
</dbReference>
<name>A0A5B7CWR6_PORTR</name>